<organism evidence="7 8">
    <name type="scientific">Flavobacterium limnosediminis JC2902</name>
    <dbReference type="NCBI Taxonomy" id="1341181"/>
    <lineage>
        <taxon>Bacteria</taxon>
        <taxon>Pseudomonadati</taxon>
        <taxon>Bacteroidota</taxon>
        <taxon>Flavobacteriia</taxon>
        <taxon>Flavobacteriales</taxon>
        <taxon>Flavobacteriaceae</taxon>
        <taxon>Flavobacterium</taxon>
    </lineage>
</organism>
<evidence type="ECO:0000313" key="8">
    <source>
        <dbReference type="Proteomes" id="UP000018004"/>
    </source>
</evidence>
<dbReference type="InterPro" id="IPR004358">
    <property type="entry name" value="Sig_transdc_His_kin-like_C"/>
</dbReference>
<dbReference type="eggNOG" id="COG2205">
    <property type="taxonomic scope" value="Bacteria"/>
</dbReference>
<evidence type="ECO:0000313" key="7">
    <source>
        <dbReference type="EMBL" id="ESU27381.1"/>
    </source>
</evidence>
<dbReference type="SMART" id="SM00448">
    <property type="entry name" value="REC"/>
    <property type="match status" value="1"/>
</dbReference>
<keyword evidence="7" id="KW-0808">Transferase</keyword>
<keyword evidence="7" id="KW-0418">Kinase</keyword>
<keyword evidence="3 4" id="KW-0597">Phosphoprotein</keyword>
<dbReference type="Pfam" id="PF02518">
    <property type="entry name" value="HATPase_c"/>
    <property type="match status" value="1"/>
</dbReference>
<dbReference type="InterPro" id="IPR011006">
    <property type="entry name" value="CheY-like_superfamily"/>
</dbReference>
<evidence type="ECO:0000256" key="3">
    <source>
        <dbReference type="ARBA" id="ARBA00022553"/>
    </source>
</evidence>
<dbReference type="PROSITE" id="PS50109">
    <property type="entry name" value="HIS_KIN"/>
    <property type="match status" value="1"/>
</dbReference>
<evidence type="ECO:0000259" key="5">
    <source>
        <dbReference type="PROSITE" id="PS50109"/>
    </source>
</evidence>
<feature type="modified residue" description="4-aspartylphosphate" evidence="4">
    <location>
        <position position="343"/>
    </location>
</feature>
<dbReference type="SMART" id="SM00387">
    <property type="entry name" value="HATPase_c"/>
    <property type="match status" value="1"/>
</dbReference>
<dbReference type="PRINTS" id="PR00344">
    <property type="entry name" value="BCTRLSENSOR"/>
</dbReference>
<dbReference type="eggNOG" id="COG0784">
    <property type="taxonomic scope" value="Bacteria"/>
</dbReference>
<dbReference type="PANTHER" id="PTHR43719:SF28">
    <property type="entry name" value="PEROXIDE STRESS-ACTIVATED HISTIDINE KINASE MAK1-RELATED"/>
    <property type="match status" value="1"/>
</dbReference>
<protein>
    <recommendedName>
        <fullName evidence="2">histidine kinase</fullName>
        <ecNumber evidence="2">2.7.13.3</ecNumber>
    </recommendedName>
</protein>
<dbReference type="EMBL" id="AVGG01000011">
    <property type="protein sequence ID" value="ESU27381.1"/>
    <property type="molecule type" value="Genomic_DNA"/>
</dbReference>
<dbReference type="Gene3D" id="1.10.287.130">
    <property type="match status" value="1"/>
</dbReference>
<evidence type="ECO:0000256" key="1">
    <source>
        <dbReference type="ARBA" id="ARBA00000085"/>
    </source>
</evidence>
<dbReference type="Pfam" id="PF00072">
    <property type="entry name" value="Response_reg"/>
    <property type="match status" value="1"/>
</dbReference>
<dbReference type="InterPro" id="IPR036890">
    <property type="entry name" value="HATPase_C_sf"/>
</dbReference>
<dbReference type="PANTHER" id="PTHR43719">
    <property type="entry name" value="TWO-COMPONENT HISTIDINE KINASE"/>
    <property type="match status" value="1"/>
</dbReference>
<dbReference type="SUPFAM" id="SSF55874">
    <property type="entry name" value="ATPase domain of HSP90 chaperone/DNA topoisomerase II/histidine kinase"/>
    <property type="match status" value="1"/>
</dbReference>
<feature type="domain" description="Response regulatory" evidence="6">
    <location>
        <begin position="293"/>
        <end position="407"/>
    </location>
</feature>
<dbReference type="CDD" id="cd17546">
    <property type="entry name" value="REC_hyHK_CKI1_RcsC-like"/>
    <property type="match status" value="1"/>
</dbReference>
<dbReference type="Proteomes" id="UP000018004">
    <property type="component" value="Unassembled WGS sequence"/>
</dbReference>
<comment type="catalytic activity">
    <reaction evidence="1">
        <text>ATP + protein L-histidine = ADP + protein N-phospho-L-histidine.</text>
        <dbReference type="EC" id="2.7.13.3"/>
    </reaction>
</comment>
<reference evidence="7 8" key="1">
    <citation type="submission" date="2013-08" db="EMBL/GenBank/DDBJ databases">
        <title>Flavobacterium limnosediminis JC2902 genome sequencing.</title>
        <authorList>
            <person name="Lee K."/>
            <person name="Yi H."/>
            <person name="Park S."/>
            <person name="Chun J."/>
        </authorList>
    </citation>
    <scope>NUCLEOTIDE SEQUENCE [LARGE SCALE GENOMIC DNA]</scope>
    <source>
        <strain evidence="7 8">JC2902</strain>
    </source>
</reference>
<keyword evidence="8" id="KW-1185">Reference proteome</keyword>
<dbReference type="InterPro" id="IPR050956">
    <property type="entry name" value="2C_system_His_kinase"/>
</dbReference>
<dbReference type="Gene3D" id="3.30.565.10">
    <property type="entry name" value="Histidine kinase-like ATPase, C-terminal domain"/>
    <property type="match status" value="1"/>
</dbReference>
<evidence type="ECO:0000259" key="6">
    <source>
        <dbReference type="PROSITE" id="PS50110"/>
    </source>
</evidence>
<dbReference type="InterPro" id="IPR003594">
    <property type="entry name" value="HATPase_dom"/>
</dbReference>
<dbReference type="SUPFAM" id="SSF52172">
    <property type="entry name" value="CheY-like"/>
    <property type="match status" value="1"/>
</dbReference>
<evidence type="ECO:0000256" key="4">
    <source>
        <dbReference type="PROSITE-ProRule" id="PRU00169"/>
    </source>
</evidence>
<dbReference type="InterPro" id="IPR005467">
    <property type="entry name" value="His_kinase_dom"/>
</dbReference>
<dbReference type="RefSeq" id="WP_023579668.1">
    <property type="nucleotide sequence ID" value="NZ_AVGG01000011.1"/>
</dbReference>
<dbReference type="PATRIC" id="fig|1341181.4.peg.2050"/>
<dbReference type="InterPro" id="IPR001789">
    <property type="entry name" value="Sig_transdc_resp-reg_receiver"/>
</dbReference>
<dbReference type="STRING" id="1341181.FLJC2902T_20860"/>
<dbReference type="EC" id="2.7.13.3" evidence="2"/>
<accession>V6SL96</accession>
<evidence type="ECO:0000256" key="2">
    <source>
        <dbReference type="ARBA" id="ARBA00012438"/>
    </source>
</evidence>
<feature type="domain" description="Histidine kinase" evidence="5">
    <location>
        <begin position="61"/>
        <end position="278"/>
    </location>
</feature>
<proteinExistence type="predicted"/>
<sequence length="413" mass="46156">MNTNKPSYEELATQVAVLKEQVINLSSMLSETYRGYGLVTDSLENEKLLEKKALNAALIESVLRKIKMPLDTIAGLAGLLSASKSEFKEKDNFAEIIVNCSNELQGIVSEFLNYNSLELQKEVVELQKVSLNELLDDLKIKFGVQASYKELNFRTKKGLPDGEDTVMIDENKITQVFTSLINNSLKFTDKGFIEVGYRLADNELKFYVKDTGAGLDKNLVEKLSASKFELEKYVDETSNVGLGFATVKRYVDLLGGALKVDSELGVGTVVYFDVPYVPAPVDVEPVSVKKTIKVLVAEDEEISFLLLKSLLEKGNVQIFRAKNGEEAYEIYKNNPDINLILMDLRMPQVDGYTAAQLIKNEAPEIPIIAQSAYLLEDEKGVYGQAFNDFLSKPVNKKEFQQAVNKYVDVSFLN</sequence>
<name>V6SL96_9FLAO</name>
<dbReference type="PROSITE" id="PS50110">
    <property type="entry name" value="RESPONSE_REGULATORY"/>
    <property type="match status" value="1"/>
</dbReference>
<gene>
    <name evidence="7" type="ORF">FLJC2902T_20860</name>
</gene>
<dbReference type="GO" id="GO:0004673">
    <property type="term" value="F:protein histidine kinase activity"/>
    <property type="evidence" value="ECO:0007669"/>
    <property type="project" value="UniProtKB-EC"/>
</dbReference>
<comment type="caution">
    <text evidence="7">The sequence shown here is derived from an EMBL/GenBank/DDBJ whole genome shotgun (WGS) entry which is preliminary data.</text>
</comment>
<dbReference type="Gene3D" id="3.40.50.2300">
    <property type="match status" value="1"/>
</dbReference>
<dbReference type="OrthoDB" id="9811889at2"/>
<dbReference type="AlphaFoldDB" id="V6SL96"/>
<dbReference type="GO" id="GO:0000160">
    <property type="term" value="P:phosphorelay signal transduction system"/>
    <property type="evidence" value="ECO:0007669"/>
    <property type="project" value="InterPro"/>
</dbReference>